<evidence type="ECO:0000313" key="2">
    <source>
        <dbReference type="EMBL" id="KAJ1167781.1"/>
    </source>
</evidence>
<accession>A0AAV7SUW6</accession>
<dbReference type="EMBL" id="JANPWB010000008">
    <property type="protein sequence ID" value="KAJ1167781.1"/>
    <property type="molecule type" value="Genomic_DNA"/>
</dbReference>
<dbReference type="AlphaFoldDB" id="A0AAV7SUW6"/>
<gene>
    <name evidence="2" type="ORF">NDU88_008170</name>
</gene>
<dbReference type="Proteomes" id="UP001066276">
    <property type="component" value="Chromosome 4_2"/>
</dbReference>
<evidence type="ECO:0000313" key="3">
    <source>
        <dbReference type="Proteomes" id="UP001066276"/>
    </source>
</evidence>
<proteinExistence type="predicted"/>
<feature type="region of interest" description="Disordered" evidence="1">
    <location>
        <begin position="95"/>
        <end position="124"/>
    </location>
</feature>
<feature type="region of interest" description="Disordered" evidence="1">
    <location>
        <begin position="42"/>
        <end position="77"/>
    </location>
</feature>
<comment type="caution">
    <text evidence="2">The sequence shown here is derived from an EMBL/GenBank/DDBJ whole genome shotgun (WGS) entry which is preliminary data.</text>
</comment>
<protein>
    <submittedName>
        <fullName evidence="2">Uncharacterized protein</fullName>
    </submittedName>
</protein>
<reference evidence="2" key="1">
    <citation type="journal article" date="2022" name="bioRxiv">
        <title>Sequencing and chromosome-scale assembly of the giantPleurodeles waltlgenome.</title>
        <authorList>
            <person name="Brown T."/>
            <person name="Elewa A."/>
            <person name="Iarovenko S."/>
            <person name="Subramanian E."/>
            <person name="Araus A.J."/>
            <person name="Petzold A."/>
            <person name="Susuki M."/>
            <person name="Suzuki K.-i.T."/>
            <person name="Hayashi T."/>
            <person name="Toyoda A."/>
            <person name="Oliveira C."/>
            <person name="Osipova E."/>
            <person name="Leigh N.D."/>
            <person name="Simon A."/>
            <person name="Yun M.H."/>
        </authorList>
    </citation>
    <scope>NUCLEOTIDE SEQUENCE</scope>
    <source>
        <strain evidence="2">20211129_DDA</strain>
        <tissue evidence="2">Liver</tissue>
    </source>
</reference>
<sequence>MRRAAAGAAGKWRLRRDRDSIAAQRRWMRRAGVWAPKKLKRTDAHSIEARKNSIHRRSASKEDSQEQVRSPGWGLDGDWACGRPPQLSRIELLGPADTGRRTTPSRKMRTFQEPSPGRTKWEPAGGGLCTFEGSCYSGRFSEREQRPRSYPLKWSPRSRRDTLAEIRDTIIHFLPINDTPTTNIVTLWETFKAVVRGQFISIAARQNAVRRNNRQQLEDDIRALDVTHRQTGSLAVRRQLTTQRKQLWALDKDKVEYALLRTKQKFYAGGNRAGRLLAHRLHKQAAERQVAELRLPDGTLTCQEELIRQQFELFRPIFHRGDRPYGCGGLFGLCACGSTSTRGQCHFGERYCTHRSPREHTPAAAR</sequence>
<feature type="compositionally biased region" description="Basic and acidic residues" evidence="1">
    <location>
        <begin position="42"/>
        <end position="51"/>
    </location>
</feature>
<organism evidence="2 3">
    <name type="scientific">Pleurodeles waltl</name>
    <name type="common">Iberian ribbed newt</name>
    <dbReference type="NCBI Taxonomy" id="8319"/>
    <lineage>
        <taxon>Eukaryota</taxon>
        <taxon>Metazoa</taxon>
        <taxon>Chordata</taxon>
        <taxon>Craniata</taxon>
        <taxon>Vertebrata</taxon>
        <taxon>Euteleostomi</taxon>
        <taxon>Amphibia</taxon>
        <taxon>Batrachia</taxon>
        <taxon>Caudata</taxon>
        <taxon>Salamandroidea</taxon>
        <taxon>Salamandridae</taxon>
        <taxon>Pleurodelinae</taxon>
        <taxon>Pleurodeles</taxon>
    </lineage>
</organism>
<evidence type="ECO:0000256" key="1">
    <source>
        <dbReference type="SAM" id="MobiDB-lite"/>
    </source>
</evidence>
<name>A0AAV7SUW6_PLEWA</name>
<keyword evidence="3" id="KW-1185">Reference proteome</keyword>